<reference evidence="1" key="1">
    <citation type="submission" date="2021-07" db="EMBL/GenBank/DDBJ databases">
        <authorList>
            <person name="Durling M."/>
        </authorList>
    </citation>
    <scope>NUCLEOTIDE SEQUENCE</scope>
</reference>
<dbReference type="Proteomes" id="UP000696280">
    <property type="component" value="Unassembled WGS sequence"/>
</dbReference>
<evidence type="ECO:0000313" key="1">
    <source>
        <dbReference type="EMBL" id="CAG8961328.1"/>
    </source>
</evidence>
<evidence type="ECO:0000313" key="2">
    <source>
        <dbReference type="Proteomes" id="UP000696280"/>
    </source>
</evidence>
<dbReference type="AlphaFoldDB" id="A0A9N9PZQ7"/>
<name>A0A9N9PZQ7_9HELO</name>
<sequence length="183" mass="20712">MTNVQPTKTTSQLFNIALIEHIRLVLAPQPETSHGTVNLETSFKENGKMQISQYISGDYTSYWSDDSDSDDEFEEEDVPDKDSPFFHSSQLTKKLKEFRGHLSKILNFDTVKFPLALQTFFANLDEEGRGRAVRLAHLLAEDAESIIWLPEKEVETKLNEREQAELLDLPATCFGIIGSASTE</sequence>
<proteinExistence type="predicted"/>
<accession>A0A9N9PZQ7</accession>
<keyword evidence="2" id="KW-1185">Reference proteome</keyword>
<organism evidence="1 2">
    <name type="scientific">Hymenoscyphus fraxineus</name>
    <dbReference type="NCBI Taxonomy" id="746836"/>
    <lineage>
        <taxon>Eukaryota</taxon>
        <taxon>Fungi</taxon>
        <taxon>Dikarya</taxon>
        <taxon>Ascomycota</taxon>
        <taxon>Pezizomycotina</taxon>
        <taxon>Leotiomycetes</taxon>
        <taxon>Helotiales</taxon>
        <taxon>Helotiaceae</taxon>
        <taxon>Hymenoscyphus</taxon>
    </lineage>
</organism>
<gene>
    <name evidence="1" type="ORF">HYFRA_00013789</name>
</gene>
<comment type="caution">
    <text evidence="1">The sequence shown here is derived from an EMBL/GenBank/DDBJ whole genome shotgun (WGS) entry which is preliminary data.</text>
</comment>
<dbReference type="EMBL" id="CAJVRL010000106">
    <property type="protein sequence ID" value="CAG8961328.1"/>
    <property type="molecule type" value="Genomic_DNA"/>
</dbReference>
<protein>
    <submittedName>
        <fullName evidence="1">Uncharacterized protein</fullName>
    </submittedName>
</protein>